<proteinExistence type="predicted"/>
<name>A0A916E1H8_9GLOM</name>
<comment type="caution">
    <text evidence="1">The sequence shown here is derived from an EMBL/GenBank/DDBJ whole genome shotgun (WGS) entry which is preliminary data.</text>
</comment>
<dbReference type="OrthoDB" id="10410540at2759"/>
<evidence type="ECO:0000313" key="1">
    <source>
        <dbReference type="EMBL" id="CAB5349926.1"/>
    </source>
</evidence>
<dbReference type="Proteomes" id="UP000684084">
    <property type="component" value="Unassembled WGS sequence"/>
</dbReference>
<gene>
    <name evidence="1" type="ORF">CHRIB12_LOCUS4834</name>
</gene>
<dbReference type="EMBL" id="CAGKOT010000007">
    <property type="protein sequence ID" value="CAB5349926.1"/>
    <property type="molecule type" value="Genomic_DNA"/>
</dbReference>
<sequence length="68" mass="8143">MLIDMMVLLRSLEMIEIGDSLFYDPKYPKQDFRLVRYTFFAIAVRVKNFCANYVQIANRFHLIMAFLT</sequence>
<reference evidence="1" key="1">
    <citation type="submission" date="2020-05" db="EMBL/GenBank/DDBJ databases">
        <authorList>
            <person name="Rincon C."/>
            <person name="Sanders R I."/>
            <person name="Robbins C."/>
            <person name="Chaturvedi A."/>
        </authorList>
    </citation>
    <scope>NUCLEOTIDE SEQUENCE</scope>
    <source>
        <strain evidence="1">CHB12</strain>
    </source>
</reference>
<organism evidence="1 2">
    <name type="scientific">Rhizophagus irregularis</name>
    <dbReference type="NCBI Taxonomy" id="588596"/>
    <lineage>
        <taxon>Eukaryota</taxon>
        <taxon>Fungi</taxon>
        <taxon>Fungi incertae sedis</taxon>
        <taxon>Mucoromycota</taxon>
        <taxon>Glomeromycotina</taxon>
        <taxon>Glomeromycetes</taxon>
        <taxon>Glomerales</taxon>
        <taxon>Glomeraceae</taxon>
        <taxon>Rhizophagus</taxon>
    </lineage>
</organism>
<evidence type="ECO:0000313" key="2">
    <source>
        <dbReference type="Proteomes" id="UP000684084"/>
    </source>
</evidence>
<dbReference type="AlphaFoldDB" id="A0A916E1H8"/>
<accession>A0A916E1H8</accession>
<protein>
    <submittedName>
        <fullName evidence="1">Uncharacterized protein</fullName>
    </submittedName>
</protein>